<dbReference type="Pfam" id="PF05400">
    <property type="entry name" value="FliT"/>
    <property type="match status" value="1"/>
</dbReference>
<protein>
    <recommendedName>
        <fullName evidence="5">Flagellar protein FliT</fullName>
    </recommendedName>
</protein>
<accession>A0ABV2TNU4</accession>
<keyword evidence="7" id="KW-1185">Reference proteome</keyword>
<reference evidence="6 7" key="1">
    <citation type="submission" date="2024-07" db="EMBL/GenBank/DDBJ databases">
        <title>Uliginosibacterium flavum JJ3220;KACC:17644.</title>
        <authorList>
            <person name="Kim M.K."/>
        </authorList>
    </citation>
    <scope>NUCLEOTIDE SEQUENCE [LARGE SCALE GENOMIC DNA]</scope>
    <source>
        <strain evidence="6 7">KACC:17644</strain>
    </source>
</reference>
<proteinExistence type="predicted"/>
<evidence type="ECO:0000256" key="5">
    <source>
        <dbReference type="ARBA" id="ARBA00093797"/>
    </source>
</evidence>
<evidence type="ECO:0000313" key="7">
    <source>
        <dbReference type="Proteomes" id="UP001549691"/>
    </source>
</evidence>
<dbReference type="EMBL" id="JBEWZI010000019">
    <property type="protein sequence ID" value="MET7015590.1"/>
    <property type="molecule type" value="Genomic_DNA"/>
</dbReference>
<dbReference type="InterPro" id="IPR008622">
    <property type="entry name" value="FliT"/>
</dbReference>
<dbReference type="Gene3D" id="1.20.58.380">
    <property type="entry name" value="Flagellar protein flit"/>
    <property type="match status" value="1"/>
</dbReference>
<evidence type="ECO:0000256" key="3">
    <source>
        <dbReference type="ARBA" id="ARBA00022795"/>
    </source>
</evidence>
<comment type="caution">
    <text evidence="6">The sequence shown here is derived from an EMBL/GenBank/DDBJ whole genome shotgun (WGS) entry which is preliminary data.</text>
</comment>
<keyword evidence="4" id="KW-0143">Chaperone</keyword>
<dbReference type="Proteomes" id="UP001549691">
    <property type="component" value="Unassembled WGS sequence"/>
</dbReference>
<evidence type="ECO:0000313" key="6">
    <source>
        <dbReference type="EMBL" id="MET7015590.1"/>
    </source>
</evidence>
<evidence type="ECO:0000256" key="2">
    <source>
        <dbReference type="ARBA" id="ARBA00022490"/>
    </source>
</evidence>
<comment type="subcellular location">
    <subcellularLocation>
        <location evidence="1">Cytoplasm</location>
        <location evidence="1">Cytosol</location>
    </subcellularLocation>
</comment>
<keyword evidence="6" id="KW-0966">Cell projection</keyword>
<name>A0ABV2TNU4_9RHOO</name>
<keyword evidence="6" id="KW-0282">Flagellum</keyword>
<keyword evidence="2" id="KW-0963">Cytoplasm</keyword>
<sequence length="110" mass="12400">MNTPVTLYESILQLSRRMVAAAEANDWDLLCALESEVTALRERLQQDDPPALQASLDEATRQRKATLIHQILADDREIRSHTQPWMESVKTLLAGNARQRSVQQAYGAGR</sequence>
<evidence type="ECO:0000256" key="1">
    <source>
        <dbReference type="ARBA" id="ARBA00004514"/>
    </source>
</evidence>
<organism evidence="6 7">
    <name type="scientific">Uliginosibacterium flavum</name>
    <dbReference type="NCBI Taxonomy" id="1396831"/>
    <lineage>
        <taxon>Bacteria</taxon>
        <taxon>Pseudomonadati</taxon>
        <taxon>Pseudomonadota</taxon>
        <taxon>Betaproteobacteria</taxon>
        <taxon>Rhodocyclales</taxon>
        <taxon>Zoogloeaceae</taxon>
        <taxon>Uliginosibacterium</taxon>
    </lineage>
</organism>
<keyword evidence="3" id="KW-1005">Bacterial flagellum biogenesis</keyword>
<gene>
    <name evidence="6" type="ORF">ABXR19_15480</name>
</gene>
<evidence type="ECO:0000256" key="4">
    <source>
        <dbReference type="ARBA" id="ARBA00023186"/>
    </source>
</evidence>
<keyword evidence="6" id="KW-0969">Cilium</keyword>